<reference evidence="3" key="1">
    <citation type="journal article" date="2013" name="New Phytol.">
        <title>Comparative genomic and transcriptomic analyses reveal the hemibiotrophic stage shift of Colletotrichum fungi.</title>
        <authorList>
            <person name="Gan P."/>
            <person name="Ikeda K."/>
            <person name="Irieda H."/>
            <person name="Narusaka M."/>
            <person name="O'Connell R.J."/>
            <person name="Narusaka Y."/>
            <person name="Takano Y."/>
            <person name="Kubo Y."/>
            <person name="Shirasu K."/>
        </authorList>
    </citation>
    <scope>NUCLEOTIDE SEQUENCE [LARGE SCALE GENOMIC DNA]</scope>
    <source>
        <strain evidence="3">104-T / ATCC 96160 / CBS 514.97 / LARS 414 / MAFF 240422</strain>
    </source>
</reference>
<evidence type="ECO:0000313" key="3">
    <source>
        <dbReference type="Proteomes" id="UP000014480"/>
    </source>
</evidence>
<dbReference type="AlphaFoldDB" id="A0A484G9T0"/>
<evidence type="ECO:0000256" key="1">
    <source>
        <dbReference type="SAM" id="MobiDB-lite"/>
    </source>
</evidence>
<proteinExistence type="predicted"/>
<evidence type="ECO:0000313" key="2">
    <source>
        <dbReference type="EMBL" id="TDZ26838.1"/>
    </source>
</evidence>
<accession>A0A484G9T0</accession>
<reference evidence="3" key="2">
    <citation type="journal article" date="2019" name="Mol. Plant Microbe Interact.">
        <title>Genome sequence resources for four phytopathogenic fungi from the Colletotrichum orbiculare species complex.</title>
        <authorList>
            <person name="Gan P."/>
            <person name="Tsushima A."/>
            <person name="Narusaka M."/>
            <person name="Narusaka Y."/>
            <person name="Takano Y."/>
            <person name="Kubo Y."/>
            <person name="Shirasu K."/>
        </authorList>
    </citation>
    <scope>GENOME REANNOTATION</scope>
    <source>
        <strain evidence="3">104-T / ATCC 96160 / CBS 514.97 / LARS 414 / MAFF 240422</strain>
    </source>
</reference>
<dbReference type="EMBL" id="AMCV02000001">
    <property type="protein sequence ID" value="TDZ26838.1"/>
    <property type="molecule type" value="Genomic_DNA"/>
</dbReference>
<organism evidence="2 3">
    <name type="scientific">Colletotrichum orbiculare (strain 104-T / ATCC 96160 / CBS 514.97 / LARS 414 / MAFF 240422)</name>
    <name type="common">Cucumber anthracnose fungus</name>
    <name type="synonym">Colletotrichum lagenarium</name>
    <dbReference type="NCBI Taxonomy" id="1213857"/>
    <lineage>
        <taxon>Eukaryota</taxon>
        <taxon>Fungi</taxon>
        <taxon>Dikarya</taxon>
        <taxon>Ascomycota</taxon>
        <taxon>Pezizomycotina</taxon>
        <taxon>Sordariomycetes</taxon>
        <taxon>Hypocreomycetidae</taxon>
        <taxon>Glomerellales</taxon>
        <taxon>Glomerellaceae</taxon>
        <taxon>Colletotrichum</taxon>
        <taxon>Colletotrichum orbiculare species complex</taxon>
    </lineage>
</organism>
<gene>
    <name evidence="2" type="ORF">Cob_v000680</name>
</gene>
<protein>
    <submittedName>
        <fullName evidence="2">Uncharacterized protein</fullName>
    </submittedName>
</protein>
<name>A0A484G9T0_COLOR</name>
<sequence>MHVGSSRGWETGKTRPRSQIAATQPFSMPLIPCRQPCSSEHHSGIASLRSCRDPRQAGEAAPFGQGPDAESPS</sequence>
<feature type="region of interest" description="Disordered" evidence="1">
    <location>
        <begin position="1"/>
        <end position="73"/>
    </location>
</feature>
<comment type="caution">
    <text evidence="2">The sequence shown here is derived from an EMBL/GenBank/DDBJ whole genome shotgun (WGS) entry which is preliminary data.</text>
</comment>
<dbReference type="Proteomes" id="UP000014480">
    <property type="component" value="Unassembled WGS sequence"/>
</dbReference>
<keyword evidence="3" id="KW-1185">Reference proteome</keyword>